<protein>
    <recommendedName>
        <fullName evidence="4">Peptidase M24 domain-containing protein</fullName>
    </recommendedName>
</protein>
<dbReference type="Pfam" id="PF00557">
    <property type="entry name" value="Peptidase_M24"/>
    <property type="match status" value="1"/>
</dbReference>
<dbReference type="Pfam" id="PF01321">
    <property type="entry name" value="Creatinase_N"/>
    <property type="match status" value="1"/>
</dbReference>
<dbReference type="AlphaFoldDB" id="A0A381RXS1"/>
<feature type="domain" description="Peptidase M24" evidence="1">
    <location>
        <begin position="141"/>
        <end position="348"/>
    </location>
</feature>
<evidence type="ECO:0000259" key="1">
    <source>
        <dbReference type="Pfam" id="PF00557"/>
    </source>
</evidence>
<evidence type="ECO:0000313" key="3">
    <source>
        <dbReference type="EMBL" id="SUZ94787.1"/>
    </source>
</evidence>
<evidence type="ECO:0000259" key="2">
    <source>
        <dbReference type="Pfam" id="PF01321"/>
    </source>
</evidence>
<evidence type="ECO:0008006" key="4">
    <source>
        <dbReference type="Google" id="ProtNLM"/>
    </source>
</evidence>
<dbReference type="InterPro" id="IPR050659">
    <property type="entry name" value="Peptidase_M24B"/>
</dbReference>
<reference evidence="3" key="1">
    <citation type="submission" date="2018-05" db="EMBL/GenBank/DDBJ databases">
        <authorList>
            <person name="Lanie J.A."/>
            <person name="Ng W.-L."/>
            <person name="Kazmierczak K.M."/>
            <person name="Andrzejewski T.M."/>
            <person name="Davidsen T.M."/>
            <person name="Wayne K.J."/>
            <person name="Tettelin H."/>
            <person name="Glass J.I."/>
            <person name="Rusch D."/>
            <person name="Podicherti R."/>
            <person name="Tsui H.-C.T."/>
            <person name="Winkler M.E."/>
        </authorList>
    </citation>
    <scope>NUCLEOTIDE SEQUENCE</scope>
</reference>
<dbReference type="InterPro" id="IPR000587">
    <property type="entry name" value="Creatinase_N"/>
</dbReference>
<sequence>VFSQRIDRARAAMAEQGVDVLLLSLGADLPYFCGYEAMPLERLTMLIVPRDGDVHLVVPYLEAPRVVERPEVFGMVTWRDGEDPIARVADLVGGSATAAIGDQTWAGFVVDLTAACPGLEFRRASEITAPIRMVKDDAEVEALRRAGAAVDRILADVQAGLVPLVGRTEADVAAQIGRRILDEGHHRVNFVIVASGPNAASPHHEPGDRVIRAGEGVLFDIGGTMAGPDDVGYCSDITRCVHIGGPPAGFTELYAALQESQAVGVAAATVGTPCEDVDAATRRVIDDAGYGEYFVHRTGHGIGVEAHEHPNIVAGNDLPLAAGHAFSIEPGIYVPDVWGARLEDIVVASADGPDAMNRIDHGLAVVDG</sequence>
<proteinExistence type="predicted"/>
<gene>
    <name evidence="3" type="ORF">METZ01_LOCUS47641</name>
</gene>
<dbReference type="PANTHER" id="PTHR46112">
    <property type="entry name" value="AMINOPEPTIDASE"/>
    <property type="match status" value="1"/>
</dbReference>
<name>A0A381RXS1_9ZZZZ</name>
<dbReference type="InterPro" id="IPR029149">
    <property type="entry name" value="Creatin/AminoP/Spt16_N"/>
</dbReference>
<dbReference type="PANTHER" id="PTHR46112:SF3">
    <property type="entry name" value="AMINOPEPTIDASE YPDF"/>
    <property type="match status" value="1"/>
</dbReference>
<dbReference type="EMBL" id="UINC01002266">
    <property type="protein sequence ID" value="SUZ94787.1"/>
    <property type="molecule type" value="Genomic_DNA"/>
</dbReference>
<dbReference type="InterPro" id="IPR000994">
    <property type="entry name" value="Pept_M24"/>
</dbReference>
<organism evidence="3">
    <name type="scientific">marine metagenome</name>
    <dbReference type="NCBI Taxonomy" id="408172"/>
    <lineage>
        <taxon>unclassified sequences</taxon>
        <taxon>metagenomes</taxon>
        <taxon>ecological metagenomes</taxon>
    </lineage>
</organism>
<accession>A0A381RXS1</accession>
<dbReference type="SUPFAM" id="SSF55920">
    <property type="entry name" value="Creatinase/aminopeptidase"/>
    <property type="match status" value="1"/>
</dbReference>
<dbReference type="SUPFAM" id="SSF53092">
    <property type="entry name" value="Creatinase/prolidase N-terminal domain"/>
    <property type="match status" value="1"/>
</dbReference>
<feature type="non-terminal residue" evidence="3">
    <location>
        <position position="1"/>
    </location>
</feature>
<dbReference type="InterPro" id="IPR036005">
    <property type="entry name" value="Creatinase/aminopeptidase-like"/>
</dbReference>
<dbReference type="Gene3D" id="3.40.350.10">
    <property type="entry name" value="Creatinase/prolidase N-terminal domain"/>
    <property type="match status" value="1"/>
</dbReference>
<feature type="domain" description="Creatinase N-terminal" evidence="2">
    <location>
        <begin position="5"/>
        <end position="134"/>
    </location>
</feature>
<dbReference type="Gene3D" id="3.90.230.10">
    <property type="entry name" value="Creatinase/methionine aminopeptidase superfamily"/>
    <property type="match status" value="1"/>
</dbReference>